<gene>
    <name evidence="1" type="ORF">A2765_02860</name>
</gene>
<sequence length="70" mass="7943">MAKAQLSEYVPTLNERNCLAAIESAGGQWLYTIAHPIIYKRVMNFDERATPEDIAVIREIADEFDVDLIC</sequence>
<evidence type="ECO:0000313" key="2">
    <source>
        <dbReference type="Proteomes" id="UP000176377"/>
    </source>
</evidence>
<proteinExistence type="predicted"/>
<dbReference type="Proteomes" id="UP000176377">
    <property type="component" value="Unassembled WGS sequence"/>
</dbReference>
<comment type="caution">
    <text evidence="1">The sequence shown here is derived from an EMBL/GenBank/DDBJ whole genome shotgun (WGS) entry which is preliminary data.</text>
</comment>
<protein>
    <submittedName>
        <fullName evidence="1">Uncharacterized protein</fullName>
    </submittedName>
</protein>
<evidence type="ECO:0000313" key="1">
    <source>
        <dbReference type="EMBL" id="OGG58639.1"/>
    </source>
</evidence>
<reference evidence="1 2" key="1">
    <citation type="journal article" date="2016" name="Nat. Commun.">
        <title>Thousands of microbial genomes shed light on interconnected biogeochemical processes in an aquifer system.</title>
        <authorList>
            <person name="Anantharaman K."/>
            <person name="Brown C.T."/>
            <person name="Hug L.A."/>
            <person name="Sharon I."/>
            <person name="Castelle C.J."/>
            <person name="Probst A.J."/>
            <person name="Thomas B.C."/>
            <person name="Singh A."/>
            <person name="Wilkins M.J."/>
            <person name="Karaoz U."/>
            <person name="Brodie E.L."/>
            <person name="Williams K.H."/>
            <person name="Hubbard S.S."/>
            <person name="Banfield J.F."/>
        </authorList>
    </citation>
    <scope>NUCLEOTIDE SEQUENCE [LARGE SCALE GENOMIC DNA]</scope>
</reference>
<dbReference type="EMBL" id="MFLA01000032">
    <property type="protein sequence ID" value="OGG58639.1"/>
    <property type="molecule type" value="Genomic_DNA"/>
</dbReference>
<dbReference type="AlphaFoldDB" id="A0A1F6DB48"/>
<organism evidence="1 2">
    <name type="scientific">Candidatus Kaiserbacteria bacterium RIFCSPHIGHO2_01_FULL_56_24</name>
    <dbReference type="NCBI Taxonomy" id="1798487"/>
    <lineage>
        <taxon>Bacteria</taxon>
        <taxon>Candidatus Kaiseribacteriota</taxon>
    </lineage>
</organism>
<name>A0A1F6DB48_9BACT</name>
<accession>A0A1F6DB48</accession>